<protein>
    <recommendedName>
        <fullName evidence="5">Motility associated factor glycosyltransferase family protein</fullName>
    </recommendedName>
</protein>
<gene>
    <name evidence="3" type="ordered locus">Clocl_2180</name>
</gene>
<feature type="domain" description="Glycosyltransferase Maf N-terminal" evidence="2">
    <location>
        <begin position="90"/>
        <end position="138"/>
    </location>
</feature>
<dbReference type="AlphaFoldDB" id="G8LX82"/>
<dbReference type="Pfam" id="PF20157">
    <property type="entry name" value="Maf_flag10_N"/>
    <property type="match status" value="1"/>
</dbReference>
<evidence type="ECO:0000259" key="2">
    <source>
        <dbReference type="Pfam" id="PF20157"/>
    </source>
</evidence>
<dbReference type="HOGENOM" id="CLU_026503_0_0_9"/>
<dbReference type="InterPro" id="IPR045376">
    <property type="entry name" value="Maf_N"/>
</dbReference>
<dbReference type="EMBL" id="CP003065">
    <property type="protein sequence ID" value="AEV68773.1"/>
    <property type="molecule type" value="Genomic_DNA"/>
</dbReference>
<evidence type="ECO:0000313" key="3">
    <source>
        <dbReference type="EMBL" id="AEV68773.1"/>
    </source>
</evidence>
<dbReference type="OrthoDB" id="5291305at2"/>
<keyword evidence="4" id="KW-1185">Reference proteome</keyword>
<proteinExistence type="predicted"/>
<dbReference type="InterPro" id="IPR002826">
    <property type="entry name" value="MptE-like"/>
</dbReference>
<dbReference type="Pfam" id="PF01973">
    <property type="entry name" value="MptE-like"/>
    <property type="match status" value="1"/>
</dbReference>
<dbReference type="RefSeq" id="WP_014255352.1">
    <property type="nucleotide sequence ID" value="NC_016627.1"/>
</dbReference>
<dbReference type="PANTHER" id="PTHR41786">
    <property type="entry name" value="MOTILITY ACCESSORY FACTOR MAF"/>
    <property type="match status" value="1"/>
</dbReference>
<organism evidence="3 4">
    <name type="scientific">Acetivibrio clariflavus (strain DSM 19732 / NBRC 101661 / EBR45)</name>
    <name type="common">Clostridium clariflavum</name>
    <dbReference type="NCBI Taxonomy" id="720554"/>
    <lineage>
        <taxon>Bacteria</taxon>
        <taxon>Bacillati</taxon>
        <taxon>Bacillota</taxon>
        <taxon>Clostridia</taxon>
        <taxon>Eubacteriales</taxon>
        <taxon>Oscillospiraceae</taxon>
        <taxon>Acetivibrio</taxon>
    </lineage>
</organism>
<reference evidence="3 4" key="2">
    <citation type="journal article" date="2012" name="Stand. Genomic Sci.">
        <title>Complete Genome Sequence of Clostridium clariflavum DSM 19732.</title>
        <authorList>
            <person name="Izquierdo J.A."/>
            <person name="Goodwin L."/>
            <person name="Davenport K.W."/>
            <person name="Teshima H."/>
            <person name="Bruce D."/>
            <person name="Detter C."/>
            <person name="Tapia R."/>
            <person name="Han S."/>
            <person name="Land M."/>
            <person name="Hauser L."/>
            <person name="Jeffries C.D."/>
            <person name="Han J."/>
            <person name="Pitluck S."/>
            <person name="Nolan M."/>
            <person name="Chen A."/>
            <person name="Huntemann M."/>
            <person name="Mavromatis K."/>
            <person name="Mikhailova N."/>
            <person name="Liolios K."/>
            <person name="Woyke T."/>
            <person name="Lynd L.R."/>
        </authorList>
    </citation>
    <scope>NUCLEOTIDE SEQUENCE [LARGE SCALE GENOMIC DNA]</scope>
    <source>
        <strain evidence="4">DSM 19732 / NBRC 101661 / EBR45</strain>
    </source>
</reference>
<evidence type="ECO:0000313" key="4">
    <source>
        <dbReference type="Proteomes" id="UP000005435"/>
    </source>
</evidence>
<accession>G8LX82</accession>
<reference evidence="4" key="1">
    <citation type="submission" date="2011-12" db="EMBL/GenBank/DDBJ databases">
        <title>Complete sequence of Clostridium clariflavum DSM 19732.</title>
        <authorList>
            <consortium name="US DOE Joint Genome Institute"/>
            <person name="Lucas S."/>
            <person name="Han J."/>
            <person name="Lapidus A."/>
            <person name="Cheng J.-F."/>
            <person name="Goodwin L."/>
            <person name="Pitluck S."/>
            <person name="Peters L."/>
            <person name="Teshima H."/>
            <person name="Detter J.C."/>
            <person name="Han C."/>
            <person name="Tapia R."/>
            <person name="Land M."/>
            <person name="Hauser L."/>
            <person name="Kyrpides N."/>
            <person name="Ivanova N."/>
            <person name="Pagani I."/>
            <person name="Kitzmiller T."/>
            <person name="Lynd L."/>
            <person name="Izquierdo J."/>
            <person name="Woyke T."/>
        </authorList>
    </citation>
    <scope>NUCLEOTIDE SEQUENCE [LARGE SCALE GENOMIC DNA]</scope>
    <source>
        <strain evidence="4">DSM 19732 / NBRC 101661 / EBR45</strain>
    </source>
</reference>
<feature type="domain" description="6-hydroxymethylpterin diphosphokinase MptE-like" evidence="1">
    <location>
        <begin position="212"/>
        <end position="382"/>
    </location>
</feature>
<dbReference type="STRING" id="720554.Clocl_2180"/>
<dbReference type="KEGG" id="ccl:Clocl_2180"/>
<name>G8LX82_ACECE</name>
<evidence type="ECO:0000259" key="1">
    <source>
        <dbReference type="Pfam" id="PF01973"/>
    </source>
</evidence>
<evidence type="ECO:0008006" key="5">
    <source>
        <dbReference type="Google" id="ProtNLM"/>
    </source>
</evidence>
<dbReference type="eggNOG" id="COG2604">
    <property type="taxonomic scope" value="Bacteria"/>
</dbReference>
<dbReference type="PANTHER" id="PTHR41786:SF1">
    <property type="entry name" value="6-HYDROXYMETHYLPTERIN DIPHOSPHOKINASE MPTE-LIKE DOMAIN-CONTAINING PROTEIN"/>
    <property type="match status" value="1"/>
</dbReference>
<dbReference type="Proteomes" id="UP000005435">
    <property type="component" value="Chromosome"/>
</dbReference>
<sequence length="617" mass="71442">MNNVLEKNLQIMKKYQPHLYSKMDSYIKGNYVSKNKSIERILLARQDDLVINIAVRTLGKDYVLCDHEDPINEAYAWIDRYVDPSNSVDIVFGIGMAFHLEVLITSFPNKKVLIIEPNIDLFYQIICVRNLEFLFEKAEILVDEDKDTILGKIGTFFWNTDEGGIQLEPLEVYAELFPQIWEDLRDRFVKMAQSFTVDILTRRKFGELWVHNNIKNLNLIAEASNAAELIGRFKGVPAILVSAGPSLKKNVHLLKELKDKCIIMAAGTAVTVLQDFGITPHFMMGIDAGENEGRIHERVTAKDIYFLYSNQVSPKSLRSYQGPKFLMNYPMDLYTNEFFKRQNIKSDFFLSGPSVANTCFDVLYKMGCNPIILVGQDLAFTDESNYANQQPGALSERIRENKGTYVKVKDIYGNDVYTTPAFLAMKNWFEGYFEKVAQRVEIINATEGGLNIEYAKNDTLANVMDKYQFKKQYLERDIKEIHNNSRFRDIIGNGVQEYLQFVAMEMDKLDKLSKEQLKLVNLIENDICDPRKNRREYERTVNSIKELSDKVINSPIYPSLLKNLIEIEFFLIKAEVDRATKVLTEYRDIKPVFVNAIKEQNRILEESLEKIRRFMEE</sequence>